<proteinExistence type="predicted"/>
<evidence type="ECO:0008006" key="5">
    <source>
        <dbReference type="Google" id="ProtNLM"/>
    </source>
</evidence>
<keyword evidence="1" id="KW-0175">Coiled coil</keyword>
<dbReference type="EMBL" id="JAAGNN010000018">
    <property type="protein sequence ID" value="KAF4077217.1"/>
    <property type="molecule type" value="Genomic_DNA"/>
</dbReference>
<dbReference type="Proteomes" id="UP000593565">
    <property type="component" value="Unassembled WGS sequence"/>
</dbReference>
<name>A0A7J6A5I1_AMEME</name>
<evidence type="ECO:0000313" key="4">
    <source>
        <dbReference type="Proteomes" id="UP000593565"/>
    </source>
</evidence>
<evidence type="ECO:0000256" key="2">
    <source>
        <dbReference type="SAM" id="MobiDB-lite"/>
    </source>
</evidence>
<reference evidence="3 4" key="1">
    <citation type="submission" date="2020-02" db="EMBL/GenBank/DDBJ databases">
        <title>A chromosome-scale genome assembly of the black bullhead catfish (Ameiurus melas).</title>
        <authorList>
            <person name="Wen M."/>
            <person name="Zham M."/>
            <person name="Cabau C."/>
            <person name="Klopp C."/>
            <person name="Donnadieu C."/>
            <person name="Roques C."/>
            <person name="Bouchez O."/>
            <person name="Lampietro C."/>
            <person name="Jouanno E."/>
            <person name="Herpin A."/>
            <person name="Louis A."/>
            <person name="Berthelot C."/>
            <person name="Parey E."/>
            <person name="Roest-Crollius H."/>
            <person name="Braasch I."/>
            <person name="Postlethwait J."/>
            <person name="Robinson-Rechavi M."/>
            <person name="Echchiki A."/>
            <person name="Begum T."/>
            <person name="Montfort J."/>
            <person name="Schartl M."/>
            <person name="Bobe J."/>
            <person name="Guiguen Y."/>
        </authorList>
    </citation>
    <scope>NUCLEOTIDE SEQUENCE [LARGE SCALE GENOMIC DNA]</scope>
    <source>
        <strain evidence="3">M_S1</strain>
        <tissue evidence="3">Blood</tissue>
    </source>
</reference>
<feature type="coiled-coil region" evidence="1">
    <location>
        <begin position="171"/>
        <end position="223"/>
    </location>
</feature>
<feature type="compositionally biased region" description="Basic and acidic residues" evidence="2">
    <location>
        <begin position="113"/>
        <end position="125"/>
    </location>
</feature>
<accession>A0A7J6A5I1</accession>
<feature type="region of interest" description="Disordered" evidence="2">
    <location>
        <begin position="1"/>
        <end position="20"/>
    </location>
</feature>
<dbReference type="AlphaFoldDB" id="A0A7J6A5I1"/>
<keyword evidence="4" id="KW-1185">Reference proteome</keyword>
<organism evidence="3 4">
    <name type="scientific">Ameiurus melas</name>
    <name type="common">Black bullhead</name>
    <name type="synonym">Silurus melas</name>
    <dbReference type="NCBI Taxonomy" id="219545"/>
    <lineage>
        <taxon>Eukaryota</taxon>
        <taxon>Metazoa</taxon>
        <taxon>Chordata</taxon>
        <taxon>Craniata</taxon>
        <taxon>Vertebrata</taxon>
        <taxon>Euteleostomi</taxon>
        <taxon>Actinopterygii</taxon>
        <taxon>Neopterygii</taxon>
        <taxon>Teleostei</taxon>
        <taxon>Ostariophysi</taxon>
        <taxon>Siluriformes</taxon>
        <taxon>Ictaluridae</taxon>
        <taxon>Ameiurus</taxon>
    </lineage>
</organism>
<evidence type="ECO:0000313" key="3">
    <source>
        <dbReference type="EMBL" id="KAF4077217.1"/>
    </source>
</evidence>
<evidence type="ECO:0000256" key="1">
    <source>
        <dbReference type="SAM" id="Coils"/>
    </source>
</evidence>
<sequence>MRETYTIKENPGKSSSCDEVRSSAQEGEPHILFHSSIKCRSICLRRPLWQLWGTTALQRLKFLKASYQQRGAKHTHCRTKPQLIMSHEMWDRLTETLQEPDLFSLKFLHKITETTREPSEPKTDAPPEPEVSASSNSSSPTVSSLISALRSSDSTSSHPKPHLVAHSPPTLQKLNVELQDMREELELLKTQHKREIKLLMSELDEEKKMRLSLQVEVERLKRHMSK</sequence>
<feature type="compositionally biased region" description="Low complexity" evidence="2">
    <location>
        <begin position="132"/>
        <end position="157"/>
    </location>
</feature>
<gene>
    <name evidence="3" type="ORF">AMELA_G00205580</name>
</gene>
<comment type="caution">
    <text evidence="3">The sequence shown here is derived from an EMBL/GenBank/DDBJ whole genome shotgun (WGS) entry which is preliminary data.</text>
</comment>
<feature type="region of interest" description="Disordered" evidence="2">
    <location>
        <begin position="113"/>
        <end position="170"/>
    </location>
</feature>
<protein>
    <recommendedName>
        <fullName evidence="5">SH3 domain-containing kinase-binding protein 1</fullName>
    </recommendedName>
</protein>